<keyword evidence="2" id="KW-1133">Transmembrane helix</keyword>
<proteinExistence type="predicted"/>
<feature type="compositionally biased region" description="Pro residues" evidence="1">
    <location>
        <begin position="139"/>
        <end position="148"/>
    </location>
</feature>
<keyword evidence="4" id="KW-1185">Reference proteome</keyword>
<feature type="transmembrane region" description="Helical" evidence="2">
    <location>
        <begin position="420"/>
        <end position="439"/>
    </location>
</feature>
<evidence type="ECO:0000256" key="2">
    <source>
        <dbReference type="SAM" id="Phobius"/>
    </source>
</evidence>
<dbReference type="AlphaFoldDB" id="A0A433PYI9"/>
<keyword evidence="2" id="KW-0812">Transmembrane</keyword>
<evidence type="ECO:0000313" key="4">
    <source>
        <dbReference type="Proteomes" id="UP000274822"/>
    </source>
</evidence>
<comment type="caution">
    <text evidence="3">The sequence shown here is derived from an EMBL/GenBank/DDBJ whole genome shotgun (WGS) entry which is preliminary data.</text>
</comment>
<protein>
    <submittedName>
        <fullName evidence="3">Uncharacterized protein</fullName>
    </submittedName>
</protein>
<gene>
    <name evidence="3" type="ORF">BC938DRAFT_475227</name>
</gene>
<feature type="region of interest" description="Disordered" evidence="1">
    <location>
        <begin position="138"/>
        <end position="189"/>
    </location>
</feature>
<accession>A0A433PYI9</accession>
<feature type="compositionally biased region" description="Polar residues" evidence="1">
    <location>
        <begin position="175"/>
        <end position="188"/>
    </location>
</feature>
<feature type="region of interest" description="Disordered" evidence="1">
    <location>
        <begin position="381"/>
        <end position="406"/>
    </location>
</feature>
<evidence type="ECO:0000313" key="3">
    <source>
        <dbReference type="EMBL" id="RUS22586.1"/>
    </source>
</evidence>
<organism evidence="3 4">
    <name type="scientific">Jimgerdemannia flammicorona</name>
    <dbReference type="NCBI Taxonomy" id="994334"/>
    <lineage>
        <taxon>Eukaryota</taxon>
        <taxon>Fungi</taxon>
        <taxon>Fungi incertae sedis</taxon>
        <taxon>Mucoromycota</taxon>
        <taxon>Mucoromycotina</taxon>
        <taxon>Endogonomycetes</taxon>
        <taxon>Endogonales</taxon>
        <taxon>Endogonaceae</taxon>
        <taxon>Jimgerdemannia</taxon>
    </lineage>
</organism>
<dbReference type="Proteomes" id="UP000274822">
    <property type="component" value="Unassembled WGS sequence"/>
</dbReference>
<dbReference type="EMBL" id="RBNJ01020088">
    <property type="protein sequence ID" value="RUS22586.1"/>
    <property type="molecule type" value="Genomic_DNA"/>
</dbReference>
<evidence type="ECO:0000256" key="1">
    <source>
        <dbReference type="SAM" id="MobiDB-lite"/>
    </source>
</evidence>
<keyword evidence="2" id="KW-0472">Membrane</keyword>
<sequence>MFIHAEQFQQFLELGQGYHMARKDWEAMFRFTFWALERGGYVRSGSAVNLPDPLTSSDFIDKFLTLLASSRPGWEAQHGTSNTPIIIAFEFPAVVACFVKKAMEYYEAVCCVHSGSTRGDDGSGKNTVEQQTCLIPICAPRPPQPRPLPSRNGKTAARMSGGSVSTPSPVSAGSLLNQSSCPTSALDNNSKRRRVLSMDDLSSRFQASQKLETANAQSRNPVVSSKSVMNVNNLINTDNDETRDVKTKENAISGGKVDVTLNMLNKAQECLRFLEKLCKFQAAKGLNLAWEQVVRFIDLFAFTSSELSRLLERWNLPFDIANATLLTRAELGLSLWISETQLIERLPHQSFFDGRQQPSTQGNLQKALALYREITSRISSAWSRHKQEKQRQGRMTPSGDKREYDQAPAEEVTAKFETPYLFSFRVLYCIAVIYMLVGWNQVGFQ</sequence>
<name>A0A433PYI9_9FUNG</name>
<feature type="compositionally biased region" description="Low complexity" evidence="1">
    <location>
        <begin position="160"/>
        <end position="174"/>
    </location>
</feature>
<reference evidence="3 4" key="1">
    <citation type="journal article" date="2018" name="New Phytol.">
        <title>Phylogenomics of Endogonaceae and evolution of mycorrhizas within Mucoromycota.</title>
        <authorList>
            <person name="Chang Y."/>
            <person name="Desiro A."/>
            <person name="Na H."/>
            <person name="Sandor L."/>
            <person name="Lipzen A."/>
            <person name="Clum A."/>
            <person name="Barry K."/>
            <person name="Grigoriev I.V."/>
            <person name="Martin F.M."/>
            <person name="Stajich J.E."/>
            <person name="Smith M.E."/>
            <person name="Bonito G."/>
            <person name="Spatafora J.W."/>
        </authorList>
    </citation>
    <scope>NUCLEOTIDE SEQUENCE [LARGE SCALE GENOMIC DNA]</scope>
    <source>
        <strain evidence="3 4">AD002</strain>
    </source>
</reference>